<dbReference type="EMBL" id="JANHOG010001071">
    <property type="protein sequence ID" value="KAJ3545016.1"/>
    <property type="molecule type" value="Genomic_DNA"/>
</dbReference>
<reference evidence="1" key="1">
    <citation type="submission" date="2022-07" db="EMBL/GenBank/DDBJ databases">
        <title>Genome Sequence of Phlebia brevispora.</title>
        <authorList>
            <person name="Buettner E."/>
        </authorList>
    </citation>
    <scope>NUCLEOTIDE SEQUENCE</scope>
    <source>
        <strain evidence="1">MPL23</strain>
    </source>
</reference>
<evidence type="ECO:0000313" key="1">
    <source>
        <dbReference type="EMBL" id="KAJ3545016.1"/>
    </source>
</evidence>
<comment type="caution">
    <text evidence="1">The sequence shown here is derived from an EMBL/GenBank/DDBJ whole genome shotgun (WGS) entry which is preliminary data.</text>
</comment>
<evidence type="ECO:0000313" key="2">
    <source>
        <dbReference type="Proteomes" id="UP001148662"/>
    </source>
</evidence>
<proteinExistence type="predicted"/>
<keyword evidence="2" id="KW-1185">Reference proteome</keyword>
<sequence>MTAKSLLQQQTIQQQSATALAVEPPQAPASLDTVRPHSTGTMLSIPFPSQAPSAPPPPVPAFFPHAA</sequence>
<name>A0ACC1SRN3_9APHY</name>
<organism evidence="1 2">
    <name type="scientific">Phlebia brevispora</name>
    <dbReference type="NCBI Taxonomy" id="194682"/>
    <lineage>
        <taxon>Eukaryota</taxon>
        <taxon>Fungi</taxon>
        <taxon>Dikarya</taxon>
        <taxon>Basidiomycota</taxon>
        <taxon>Agaricomycotina</taxon>
        <taxon>Agaricomycetes</taxon>
        <taxon>Polyporales</taxon>
        <taxon>Meruliaceae</taxon>
        <taxon>Phlebia</taxon>
    </lineage>
</organism>
<gene>
    <name evidence="1" type="ORF">NM688_g5676</name>
</gene>
<accession>A0ACC1SRN3</accession>
<dbReference type="Proteomes" id="UP001148662">
    <property type="component" value="Unassembled WGS sequence"/>
</dbReference>
<protein>
    <submittedName>
        <fullName evidence="1">Uncharacterized protein</fullName>
    </submittedName>
</protein>